<dbReference type="Proteomes" id="UP000036681">
    <property type="component" value="Unplaced"/>
</dbReference>
<evidence type="ECO:0000256" key="2">
    <source>
        <dbReference type="ARBA" id="ARBA00006208"/>
    </source>
</evidence>
<evidence type="ECO:0000256" key="3">
    <source>
        <dbReference type="ARBA" id="ARBA00022692"/>
    </source>
</evidence>
<name>A0A0M3HUC4_ASCLU</name>
<comment type="subcellular location">
    <subcellularLocation>
        <location evidence="1">Membrane</location>
        <topology evidence="1">Multi-pass membrane protein</topology>
    </subcellularLocation>
</comment>
<keyword evidence="5 6" id="KW-0472">Membrane</keyword>
<organism evidence="7 8">
    <name type="scientific">Ascaris lumbricoides</name>
    <name type="common">Giant roundworm</name>
    <dbReference type="NCBI Taxonomy" id="6252"/>
    <lineage>
        <taxon>Eukaryota</taxon>
        <taxon>Metazoa</taxon>
        <taxon>Ecdysozoa</taxon>
        <taxon>Nematoda</taxon>
        <taxon>Chromadorea</taxon>
        <taxon>Rhabditida</taxon>
        <taxon>Spirurina</taxon>
        <taxon>Ascaridomorpha</taxon>
        <taxon>Ascaridoidea</taxon>
        <taxon>Ascarididae</taxon>
        <taxon>Ascaris</taxon>
    </lineage>
</organism>
<evidence type="ECO:0000256" key="6">
    <source>
        <dbReference type="SAM" id="Phobius"/>
    </source>
</evidence>
<reference evidence="8" key="1">
    <citation type="submission" date="2017-02" db="UniProtKB">
        <authorList>
            <consortium name="WormBaseParasite"/>
        </authorList>
    </citation>
    <scope>IDENTIFICATION</scope>
</reference>
<evidence type="ECO:0000313" key="7">
    <source>
        <dbReference type="Proteomes" id="UP000036681"/>
    </source>
</evidence>
<protein>
    <submittedName>
        <fullName evidence="8">Conserved plasma membrane protein</fullName>
    </submittedName>
</protein>
<sequence length="199" mass="22057">MLSSLALSYSYLTLYPKRVYTDGELFPLRSLSMYLQVHQMSSSTLENLASFFSRYVPFPAKEGAGASIYHEPLSSTAISMHQPASAFDSSVIRIAGLSGSLAVVIGAYGAHALRQYAINDERRLRAFETGNRYHLLHSLALLCSARARFPLLTASLFLAGIVIFSSTCYHYSITGEETFRRYTPVGGVLFIIAWLSFVF</sequence>
<comment type="similarity">
    <text evidence="2">Belongs to the TMEM256 family.</text>
</comment>
<dbReference type="Pfam" id="PF04241">
    <property type="entry name" value="DUF423"/>
    <property type="match status" value="1"/>
</dbReference>
<dbReference type="GO" id="GO:0016020">
    <property type="term" value="C:membrane"/>
    <property type="evidence" value="ECO:0007669"/>
    <property type="project" value="UniProtKB-SubCell"/>
</dbReference>
<keyword evidence="7" id="KW-1185">Reference proteome</keyword>
<feature type="transmembrane region" description="Helical" evidence="6">
    <location>
        <begin position="179"/>
        <end position="198"/>
    </location>
</feature>
<keyword evidence="4 6" id="KW-1133">Transmembrane helix</keyword>
<dbReference type="WBParaSite" id="ALUE_0000637501-mRNA-1">
    <property type="protein sequence ID" value="ALUE_0000637501-mRNA-1"/>
    <property type="gene ID" value="ALUE_0000637501"/>
</dbReference>
<dbReference type="PANTHER" id="PTHR43461:SF1">
    <property type="entry name" value="TRANSMEMBRANE PROTEIN 256"/>
    <property type="match status" value="1"/>
</dbReference>
<dbReference type="AlphaFoldDB" id="A0A0M3HUC4"/>
<evidence type="ECO:0000256" key="4">
    <source>
        <dbReference type="ARBA" id="ARBA00022989"/>
    </source>
</evidence>
<feature type="transmembrane region" description="Helical" evidence="6">
    <location>
        <begin position="90"/>
        <end position="113"/>
    </location>
</feature>
<evidence type="ECO:0000256" key="1">
    <source>
        <dbReference type="ARBA" id="ARBA00004141"/>
    </source>
</evidence>
<proteinExistence type="inferred from homology"/>
<dbReference type="InterPro" id="IPR006696">
    <property type="entry name" value="DUF423"/>
</dbReference>
<accession>A0A0M3HUC4</accession>
<evidence type="ECO:0000313" key="8">
    <source>
        <dbReference type="WBParaSite" id="ALUE_0000637501-mRNA-1"/>
    </source>
</evidence>
<feature type="transmembrane region" description="Helical" evidence="6">
    <location>
        <begin position="151"/>
        <end position="173"/>
    </location>
</feature>
<keyword evidence="3 6" id="KW-0812">Transmembrane</keyword>
<dbReference type="PANTHER" id="PTHR43461">
    <property type="entry name" value="TRANSMEMBRANE PROTEIN 256"/>
    <property type="match status" value="1"/>
</dbReference>
<evidence type="ECO:0000256" key="5">
    <source>
        <dbReference type="ARBA" id="ARBA00023136"/>
    </source>
</evidence>